<gene>
    <name evidence="2" type="ORF">RhiXN_04174</name>
</gene>
<dbReference type="RefSeq" id="XP_043176410.1">
    <property type="nucleotide sequence ID" value="XM_043323991.1"/>
</dbReference>
<dbReference type="PANTHER" id="PTHR13326">
    <property type="entry name" value="TRNA PSEUDOURIDINE SYNTHASE D"/>
    <property type="match status" value="1"/>
</dbReference>
<feature type="region of interest" description="Disordered" evidence="1">
    <location>
        <begin position="123"/>
        <end position="161"/>
    </location>
</feature>
<sequence length="215" mass="24717">MRGRNATLWNISYSHSFYWAALLRSDWRLATSLLLRPRPGEYPETEAGRRAWTEEKDLEKALRLIPRRCVAERDEFIGRAIGDTSKSTPYVRARISILRVECHRIRAYQVIWSYPVVGDVVYDDEGTNNSSEREKAMKTKDIDDLGNGESEKRMESGKRTAPRKVKILAEEDLPHYSMFDIVMPLPGTDVAGGELGNMYREFLKLDGLDPNDFKT</sequence>
<evidence type="ECO:0000313" key="3">
    <source>
        <dbReference type="Proteomes" id="UP000650533"/>
    </source>
</evidence>
<reference evidence="2" key="1">
    <citation type="submission" date="2020-05" db="EMBL/GenBank/DDBJ databases">
        <title>Evolutionary and genomic comparisons of hybrid uninucleate and nonhybrid Rhizoctonia fungi.</title>
        <authorList>
            <person name="Li C."/>
            <person name="Chen X."/>
        </authorList>
    </citation>
    <scope>NUCLEOTIDE SEQUENCE</scope>
    <source>
        <strain evidence="2">AG-1 IA</strain>
    </source>
</reference>
<accession>A0A8H8NP86</accession>
<dbReference type="EMBL" id="CP059658">
    <property type="protein sequence ID" value="QRW16173.1"/>
    <property type="molecule type" value="Genomic_DNA"/>
</dbReference>
<dbReference type="AlphaFoldDB" id="A0A8H8NP86"/>
<dbReference type="PANTHER" id="PTHR13326:SF21">
    <property type="entry name" value="PSEUDOURIDYLATE SYNTHASE PUS7L"/>
    <property type="match status" value="1"/>
</dbReference>
<proteinExistence type="predicted"/>
<dbReference type="GeneID" id="67026454"/>
<dbReference type="Gene3D" id="3.30.2350.20">
    <property type="entry name" value="TruD, catalytic domain"/>
    <property type="match status" value="1"/>
</dbReference>
<dbReference type="KEGG" id="rsx:RhiXN_04174"/>
<dbReference type="InterPro" id="IPR042214">
    <property type="entry name" value="TruD_catalytic"/>
</dbReference>
<feature type="compositionally biased region" description="Basic and acidic residues" evidence="1">
    <location>
        <begin position="131"/>
        <end position="158"/>
    </location>
</feature>
<protein>
    <submittedName>
        <fullName evidence="2">Pseudouridine synthase</fullName>
    </submittedName>
</protein>
<dbReference type="Gene3D" id="1.10.1510.30">
    <property type="match status" value="1"/>
</dbReference>
<dbReference type="GO" id="GO:0009982">
    <property type="term" value="F:pseudouridine synthase activity"/>
    <property type="evidence" value="ECO:0007669"/>
    <property type="project" value="InterPro"/>
</dbReference>
<evidence type="ECO:0000313" key="2">
    <source>
        <dbReference type="EMBL" id="QRW16173.1"/>
    </source>
</evidence>
<evidence type="ECO:0000256" key="1">
    <source>
        <dbReference type="SAM" id="MobiDB-lite"/>
    </source>
</evidence>
<dbReference type="Proteomes" id="UP000650533">
    <property type="component" value="Chromosome 1"/>
</dbReference>
<organism evidence="2 3">
    <name type="scientific">Rhizoctonia solani</name>
    <dbReference type="NCBI Taxonomy" id="456999"/>
    <lineage>
        <taxon>Eukaryota</taxon>
        <taxon>Fungi</taxon>
        <taxon>Dikarya</taxon>
        <taxon>Basidiomycota</taxon>
        <taxon>Agaricomycotina</taxon>
        <taxon>Agaricomycetes</taxon>
        <taxon>Cantharellales</taxon>
        <taxon>Ceratobasidiaceae</taxon>
        <taxon>Rhizoctonia</taxon>
    </lineage>
</organism>
<dbReference type="InterPro" id="IPR001656">
    <property type="entry name" value="PsdUridine_synth_TruD"/>
</dbReference>
<name>A0A8H8NP86_9AGAM</name>
<dbReference type="GO" id="GO:0003723">
    <property type="term" value="F:RNA binding"/>
    <property type="evidence" value="ECO:0007669"/>
    <property type="project" value="InterPro"/>
</dbReference>
<dbReference type="GO" id="GO:0005634">
    <property type="term" value="C:nucleus"/>
    <property type="evidence" value="ECO:0007669"/>
    <property type="project" value="TreeGrafter"/>
</dbReference>
<dbReference type="GO" id="GO:0001522">
    <property type="term" value="P:pseudouridine synthesis"/>
    <property type="evidence" value="ECO:0007669"/>
    <property type="project" value="InterPro"/>
</dbReference>